<dbReference type="Proteomes" id="UP000005222">
    <property type="component" value="Chromosome N"/>
</dbReference>
<dbReference type="eggNOG" id="KOG2911">
    <property type="taxonomic scope" value="Eukaryota"/>
</dbReference>
<feature type="region of interest" description="Disordered" evidence="1">
    <location>
        <begin position="409"/>
        <end position="486"/>
    </location>
</feature>
<gene>
    <name evidence="2" type="primary">Piso0_004842</name>
    <name evidence="2" type="ORF">GNLVRS01_PISO0N02323g</name>
</gene>
<dbReference type="HOGENOM" id="CLU_021165_3_0_1"/>
<reference evidence="2 3" key="1">
    <citation type="journal article" date="2012" name="G3 (Bethesda)">
        <title>Pichia sorbitophila, an interspecies yeast hybrid reveals early steps of genome resolution following polyploidization.</title>
        <authorList>
            <person name="Leh Louis V."/>
            <person name="Despons L."/>
            <person name="Friedrich A."/>
            <person name="Martin T."/>
            <person name="Durrens P."/>
            <person name="Casaregola S."/>
            <person name="Neuveglise C."/>
            <person name="Fairhead C."/>
            <person name="Marck C."/>
            <person name="Cruz J.A."/>
            <person name="Straub M.L."/>
            <person name="Kugler V."/>
            <person name="Sacerdot C."/>
            <person name="Uzunov Z."/>
            <person name="Thierry A."/>
            <person name="Weiss S."/>
            <person name="Bleykasten C."/>
            <person name="De Montigny J."/>
            <person name="Jacques N."/>
            <person name="Jung P."/>
            <person name="Lemaire M."/>
            <person name="Mallet S."/>
            <person name="Morel G."/>
            <person name="Richard G.F."/>
            <person name="Sarkar A."/>
            <person name="Savel G."/>
            <person name="Schacherer J."/>
            <person name="Seret M.L."/>
            <person name="Talla E."/>
            <person name="Samson G."/>
            <person name="Jubin C."/>
            <person name="Poulain J."/>
            <person name="Vacherie B."/>
            <person name="Barbe V."/>
            <person name="Pelletier E."/>
            <person name="Sherman D.J."/>
            <person name="Westhof E."/>
            <person name="Weissenbach J."/>
            <person name="Baret P.V."/>
            <person name="Wincker P."/>
            <person name="Gaillardin C."/>
            <person name="Dujon B."/>
            <person name="Souciet J.L."/>
        </authorList>
    </citation>
    <scope>NUCLEOTIDE SEQUENCE [LARGE SCALE GENOMIC DNA]</scope>
    <source>
        <strain evidence="3">ATCC MYA-4447 / BCRC 22081 / CBS 7064 / NBRC 10061 / NRRL Y-12695</strain>
    </source>
</reference>
<dbReference type="FunCoup" id="G8Y0K5">
    <property type="interactions" value="118"/>
</dbReference>
<feature type="compositionally biased region" description="Basic and acidic residues" evidence="1">
    <location>
        <begin position="441"/>
        <end position="455"/>
    </location>
</feature>
<dbReference type="InParanoid" id="G8Y0K5"/>
<dbReference type="Pfam" id="PF25880">
    <property type="entry name" value="WHD_CHMP7_1st"/>
    <property type="match status" value="1"/>
</dbReference>
<sequence length="486" mass="55104">MTSDPQGKVTEDYIRSNTSFSESRLRSLYGDFANLKQLNPEGYEANIQAWRSLFEDLIKHKVVDDSILSLSVNATTSHLLSISKYGEPRSLTIILEELVNNGVLVPLTLFEQDPFSYIPQDNTGWLSINQLNVKKILTWGVQALGFRSTFRVLDKSGKLKHERYISTSSLLSTGSKIRQKLAEFSQKGSCTELLFNRRLFGEFLRKLEPTISPTDVDILLTYLKTYTTLLKTSVVEGKEYIKLGSGHEHFEINDVDISIIDLMANIEPLKNRISFLSNKIADIEDLIRKSVRIKSSSDDSIKSLLRVKKAFIKSLEHSSTNMSHLETTLLKIDEATYNKDIYRIIESSSSILSSLNSEISIDKINDIKDSLTSDMKLTDEISDALMIKDDRDDDEQIDRELDELYEVETSGKPAAVDDQIEKDQPKNDHADIPQTENEEPSSEHSVADEARKDALLNDLQKLSINDREDIKNNDDTRTKVPLTNED</sequence>
<keyword evidence="3" id="KW-1185">Reference proteome</keyword>
<accession>G8Y0K5</accession>
<protein>
    <submittedName>
        <fullName evidence="2">Piso0_004842 protein</fullName>
    </submittedName>
</protein>
<evidence type="ECO:0000256" key="1">
    <source>
        <dbReference type="SAM" id="MobiDB-lite"/>
    </source>
</evidence>
<evidence type="ECO:0000313" key="2">
    <source>
        <dbReference type="EMBL" id="CCE86358.1"/>
    </source>
</evidence>
<dbReference type="AlphaFoldDB" id="G8Y0K5"/>
<dbReference type="InterPro" id="IPR005024">
    <property type="entry name" value="Snf7_fam"/>
</dbReference>
<dbReference type="EMBL" id="FO082046">
    <property type="protein sequence ID" value="CCE86358.1"/>
    <property type="molecule type" value="Genomic_DNA"/>
</dbReference>
<feature type="compositionally biased region" description="Basic and acidic residues" evidence="1">
    <location>
        <begin position="419"/>
        <end position="431"/>
    </location>
</feature>
<dbReference type="STRING" id="559304.G8Y0K5"/>
<dbReference type="OrthoDB" id="10250120at2759"/>
<dbReference type="GO" id="GO:0007034">
    <property type="term" value="P:vacuolar transport"/>
    <property type="evidence" value="ECO:0007669"/>
    <property type="project" value="InterPro"/>
</dbReference>
<proteinExistence type="predicted"/>
<evidence type="ECO:0000313" key="3">
    <source>
        <dbReference type="Proteomes" id="UP000005222"/>
    </source>
</evidence>
<dbReference type="Pfam" id="PF03357">
    <property type="entry name" value="Snf7"/>
    <property type="match status" value="1"/>
</dbReference>
<name>G8Y0K5_PICSO</name>
<feature type="compositionally biased region" description="Basic and acidic residues" evidence="1">
    <location>
        <begin position="464"/>
        <end position="478"/>
    </location>
</feature>
<dbReference type="Gene3D" id="6.10.140.1230">
    <property type="match status" value="1"/>
</dbReference>
<organism evidence="2 3">
    <name type="scientific">Pichia sorbitophila (strain ATCC MYA-4447 / BCRC 22081 / CBS 7064 / NBRC 10061 / NRRL Y-12695)</name>
    <name type="common">Hybrid yeast</name>
    <dbReference type="NCBI Taxonomy" id="559304"/>
    <lineage>
        <taxon>Eukaryota</taxon>
        <taxon>Fungi</taxon>
        <taxon>Dikarya</taxon>
        <taxon>Ascomycota</taxon>
        <taxon>Saccharomycotina</taxon>
        <taxon>Pichiomycetes</taxon>
        <taxon>Debaryomycetaceae</taxon>
        <taxon>Millerozyma</taxon>
    </lineage>
</organism>
<dbReference type="OMA" id="VEDRPMQ"/>